<organism evidence="2 3">
    <name type="scientific">Streptomonospora nanhaiensis</name>
    <dbReference type="NCBI Taxonomy" id="1323731"/>
    <lineage>
        <taxon>Bacteria</taxon>
        <taxon>Bacillati</taxon>
        <taxon>Actinomycetota</taxon>
        <taxon>Actinomycetes</taxon>
        <taxon>Streptosporangiales</taxon>
        <taxon>Nocardiopsidaceae</taxon>
        <taxon>Streptomonospora</taxon>
    </lineage>
</organism>
<protein>
    <submittedName>
        <fullName evidence="2">Uncharacterized protein</fullName>
    </submittedName>
</protein>
<dbReference type="EMBL" id="CP113264">
    <property type="protein sequence ID" value="WAE75872.1"/>
    <property type="molecule type" value="Genomic_DNA"/>
</dbReference>
<evidence type="ECO:0000256" key="1">
    <source>
        <dbReference type="SAM" id="MobiDB-lite"/>
    </source>
</evidence>
<keyword evidence="3" id="KW-1185">Reference proteome</keyword>
<accession>A0ABY6YTZ3</accession>
<feature type="compositionally biased region" description="Basic and acidic residues" evidence="1">
    <location>
        <begin position="25"/>
        <end position="42"/>
    </location>
</feature>
<evidence type="ECO:0000313" key="3">
    <source>
        <dbReference type="Proteomes" id="UP001156498"/>
    </source>
</evidence>
<feature type="compositionally biased region" description="Low complexity" evidence="1">
    <location>
        <begin position="10"/>
        <end position="21"/>
    </location>
</feature>
<evidence type="ECO:0000313" key="2">
    <source>
        <dbReference type="EMBL" id="WAE75872.1"/>
    </source>
</evidence>
<dbReference type="Proteomes" id="UP001156498">
    <property type="component" value="Chromosome"/>
</dbReference>
<feature type="region of interest" description="Disordered" evidence="1">
    <location>
        <begin position="1"/>
        <end position="42"/>
    </location>
</feature>
<reference evidence="2 3" key="1">
    <citation type="journal article" date="2013" name="Int. J. Syst. Evol. Microbiol.">
        <title>Description of Streptomonospora sediminis sp. nov. and Streptomonospora nanhaiensis sp. nov., and reclassification of Nocardiopsis arabia Hozzein &amp; Goodfellow 2008 as Streptomonospora arabica comb. nov. and emended description of the genus Streptomonospora.</title>
        <authorList>
            <person name="Zhang D.F."/>
            <person name="Pan H.Q."/>
            <person name="He J."/>
            <person name="Zhang X.M."/>
            <person name="Zhang Y.G."/>
            <person name="Klenk H.P."/>
            <person name="Hu J.C."/>
            <person name="Li W.J."/>
        </authorList>
    </citation>
    <scope>NUCLEOTIDE SEQUENCE [LARGE SCALE GENOMIC DNA]</scope>
    <source>
        <strain evidence="2 3">12A09</strain>
    </source>
</reference>
<proteinExistence type="predicted"/>
<dbReference type="RefSeq" id="WP_267949641.1">
    <property type="nucleotide sequence ID" value="NZ_CP113264.1"/>
</dbReference>
<name>A0ABY6YTZ3_9ACTN</name>
<sequence>MGDSPGSSVGAPGLLGNAPAAGHGGPDRHVLIEASDERWGTP</sequence>
<gene>
    <name evidence="2" type="ORF">OUQ99_12685</name>
</gene>